<dbReference type="AlphaFoldDB" id="A0A418SE57"/>
<keyword evidence="6" id="KW-0472">Membrane</keyword>
<dbReference type="PANTHER" id="PTHR43867:SF4">
    <property type="entry name" value="BETA-(1-3)-GLUCOSYL TRANSFERASE"/>
    <property type="match status" value="1"/>
</dbReference>
<evidence type="ECO:0000313" key="9">
    <source>
        <dbReference type="Proteomes" id="UP000283786"/>
    </source>
</evidence>
<proteinExistence type="predicted"/>
<dbReference type="PANTHER" id="PTHR43867">
    <property type="entry name" value="CELLULOSE SYNTHASE CATALYTIC SUBUNIT A [UDP-FORMING]"/>
    <property type="match status" value="1"/>
</dbReference>
<evidence type="ECO:0000256" key="4">
    <source>
        <dbReference type="ARBA" id="ARBA00022692"/>
    </source>
</evidence>
<dbReference type="InterPro" id="IPR029044">
    <property type="entry name" value="Nucleotide-diphossugar_trans"/>
</dbReference>
<keyword evidence="3" id="KW-0808">Transferase</keyword>
<dbReference type="InterPro" id="IPR001173">
    <property type="entry name" value="Glyco_trans_2-like"/>
</dbReference>
<dbReference type="SUPFAM" id="SSF53448">
    <property type="entry name" value="Nucleotide-diphospho-sugar transferases"/>
    <property type="match status" value="1"/>
</dbReference>
<evidence type="ECO:0000256" key="3">
    <source>
        <dbReference type="ARBA" id="ARBA00022679"/>
    </source>
</evidence>
<keyword evidence="9" id="KW-1185">Reference proteome</keyword>
<dbReference type="OrthoDB" id="9806824at2"/>
<dbReference type="GO" id="GO:0005886">
    <property type="term" value="C:plasma membrane"/>
    <property type="evidence" value="ECO:0007669"/>
    <property type="project" value="TreeGrafter"/>
</dbReference>
<reference evidence="8 9" key="1">
    <citation type="submission" date="2020-08" db="EMBL/GenBank/DDBJ databases">
        <title>Genome sequence of Rhodobacteraceae bacterium Lw-13e.</title>
        <authorList>
            <person name="Poehlein A."/>
            <person name="Wolter L."/>
            <person name="Daniel R."/>
            <person name="Brinkhoff T."/>
        </authorList>
    </citation>
    <scope>NUCLEOTIDE SEQUENCE [LARGE SCALE GENOMIC DNA]</scope>
    <source>
        <strain evidence="8 9">Lw-13e</strain>
    </source>
</reference>
<evidence type="ECO:0000256" key="2">
    <source>
        <dbReference type="ARBA" id="ARBA00022676"/>
    </source>
</evidence>
<name>A0A418SE57_9RHOB</name>
<evidence type="ECO:0000256" key="5">
    <source>
        <dbReference type="ARBA" id="ARBA00022989"/>
    </source>
</evidence>
<dbReference type="RefSeq" id="WP_119840054.1">
    <property type="nucleotide sequence ID" value="NZ_CP060436.1"/>
</dbReference>
<gene>
    <name evidence="8" type="ORF">PSAL_008740</name>
</gene>
<evidence type="ECO:0000256" key="6">
    <source>
        <dbReference type="ARBA" id="ARBA00023136"/>
    </source>
</evidence>
<dbReference type="KEGG" id="palw:PSAL_008740"/>
<accession>A0A418SE57</accession>
<keyword evidence="4" id="KW-0812">Transmembrane</keyword>
<dbReference type="Pfam" id="PF13632">
    <property type="entry name" value="Glyco_trans_2_3"/>
    <property type="match status" value="1"/>
</dbReference>
<evidence type="ECO:0000256" key="1">
    <source>
        <dbReference type="ARBA" id="ARBA00004141"/>
    </source>
</evidence>
<organism evidence="8 9">
    <name type="scientific">Pseudooceanicola algae</name>
    <dbReference type="NCBI Taxonomy" id="1537215"/>
    <lineage>
        <taxon>Bacteria</taxon>
        <taxon>Pseudomonadati</taxon>
        <taxon>Pseudomonadota</taxon>
        <taxon>Alphaproteobacteria</taxon>
        <taxon>Rhodobacterales</taxon>
        <taxon>Paracoccaceae</taxon>
        <taxon>Pseudooceanicola</taxon>
    </lineage>
</organism>
<evidence type="ECO:0000313" key="8">
    <source>
        <dbReference type="EMBL" id="QPM89651.1"/>
    </source>
</evidence>
<dbReference type="Proteomes" id="UP000283786">
    <property type="component" value="Chromosome"/>
</dbReference>
<dbReference type="InterPro" id="IPR050321">
    <property type="entry name" value="Glycosyltr_2/OpgH_subfam"/>
</dbReference>
<keyword evidence="2" id="KW-0328">Glycosyltransferase</keyword>
<sequence length="486" mass="51971">MDFRLLTICGVLLTAAVVPAVGAVLCAVILTVQIALMVLRPNLAHLPSRSSAEKHKDLSPRFSVHVATHSEPPELVIRTLAALLDQDWPAKDYEIILMDNNTADPALWKPVEAFCAPHSDRITFLHRTGVAGAKAGALNIALTHTDPRTTHIVTVDADYIVDRSFLGLAAGALTRTSADFVQFPQSYIGTAPWAAGVDAELEEYFRTNAVVADEAEAVLLTGTLCVISKEALIAAGGWSGATTTEDAELGVRLCQAGFAGRFINQVVGKGLLPLSLRDLEKQRYRWCSGNFQTLLKHTGTIFTPAGSVNLHKRLVIVSQLTAWLNLTLVPCLLMTVWLMTGQEHSVAASLAAGIIVLSLCDTAIRVIARGARDGLPLSVVLQALACRIALAPQSARATFDALAGTRLTFLVTDKSGGDAGRLPPLPFHHLLLFAAALLLAGLQPHNPLVIFAVLTLLLPLPAALITDHSLRAYRKTIVSSDMEITA</sequence>
<feature type="domain" description="Glycosyltransferase 2-like" evidence="7">
    <location>
        <begin position="151"/>
        <end position="337"/>
    </location>
</feature>
<dbReference type="Gene3D" id="3.90.550.10">
    <property type="entry name" value="Spore Coat Polysaccharide Biosynthesis Protein SpsA, Chain A"/>
    <property type="match status" value="1"/>
</dbReference>
<evidence type="ECO:0000259" key="7">
    <source>
        <dbReference type="Pfam" id="PF13632"/>
    </source>
</evidence>
<protein>
    <recommendedName>
        <fullName evidence="7">Glycosyltransferase 2-like domain-containing protein</fullName>
    </recommendedName>
</protein>
<dbReference type="EMBL" id="CP060436">
    <property type="protein sequence ID" value="QPM89651.1"/>
    <property type="molecule type" value="Genomic_DNA"/>
</dbReference>
<dbReference type="GO" id="GO:0016758">
    <property type="term" value="F:hexosyltransferase activity"/>
    <property type="evidence" value="ECO:0007669"/>
    <property type="project" value="TreeGrafter"/>
</dbReference>
<comment type="subcellular location">
    <subcellularLocation>
        <location evidence="1">Membrane</location>
        <topology evidence="1">Multi-pass membrane protein</topology>
    </subcellularLocation>
</comment>
<keyword evidence="5" id="KW-1133">Transmembrane helix</keyword>